<dbReference type="KEGG" id="ffu:CLAFUR5_08594"/>
<reference evidence="2" key="1">
    <citation type="submission" date="2021-12" db="EMBL/GenBank/DDBJ databases">
        <authorList>
            <person name="Zaccaron A."/>
            <person name="Stergiopoulos I."/>
        </authorList>
    </citation>
    <scope>NUCLEOTIDE SEQUENCE</scope>
    <source>
        <strain evidence="2">Race5_Kim</strain>
    </source>
</reference>
<sequence>MDSTMSGNMSMTVSRKRKAPDDDLRLEAALSSGLRVLRLEDDQDQVKEGGLLTLEGEDFPEAAKPILKPVKLPSDGPISLRQYAEILAKTEALGEVKEEDEEVHEDDQVRMEGVVMH</sequence>
<accession>A0A9Q8P6Q1</accession>
<feature type="region of interest" description="Disordered" evidence="1">
    <location>
        <begin position="97"/>
        <end position="117"/>
    </location>
</feature>
<reference evidence="2" key="2">
    <citation type="journal article" date="2022" name="Microb. Genom.">
        <title>A chromosome-scale genome assembly of the tomato pathogen Cladosporium fulvum reveals a compartmentalized genome architecture and the presence of a dispensable chromosome.</title>
        <authorList>
            <person name="Zaccaron A.Z."/>
            <person name="Chen L.H."/>
            <person name="Samaras A."/>
            <person name="Stergiopoulos I."/>
        </authorList>
    </citation>
    <scope>NUCLEOTIDE SEQUENCE</scope>
    <source>
        <strain evidence="2">Race5_Kim</strain>
    </source>
</reference>
<keyword evidence="3" id="KW-1185">Reference proteome</keyword>
<dbReference type="AlphaFoldDB" id="A0A9Q8P6Q1"/>
<name>A0A9Q8P6Q1_PASFU</name>
<dbReference type="Proteomes" id="UP000756132">
    <property type="component" value="Chromosome 3"/>
</dbReference>
<evidence type="ECO:0000256" key="1">
    <source>
        <dbReference type="SAM" id="MobiDB-lite"/>
    </source>
</evidence>
<dbReference type="GeneID" id="71988472"/>
<feature type="compositionally biased region" description="Polar residues" evidence="1">
    <location>
        <begin position="1"/>
        <end position="13"/>
    </location>
</feature>
<protein>
    <submittedName>
        <fullName evidence="2">Uncharacterized protein</fullName>
    </submittedName>
</protein>
<organism evidence="2 3">
    <name type="scientific">Passalora fulva</name>
    <name type="common">Tomato leaf mold</name>
    <name type="synonym">Cladosporium fulvum</name>
    <dbReference type="NCBI Taxonomy" id="5499"/>
    <lineage>
        <taxon>Eukaryota</taxon>
        <taxon>Fungi</taxon>
        <taxon>Dikarya</taxon>
        <taxon>Ascomycota</taxon>
        <taxon>Pezizomycotina</taxon>
        <taxon>Dothideomycetes</taxon>
        <taxon>Dothideomycetidae</taxon>
        <taxon>Mycosphaerellales</taxon>
        <taxon>Mycosphaerellaceae</taxon>
        <taxon>Fulvia</taxon>
    </lineage>
</organism>
<feature type="region of interest" description="Disordered" evidence="1">
    <location>
        <begin position="1"/>
        <end position="22"/>
    </location>
</feature>
<evidence type="ECO:0000313" key="2">
    <source>
        <dbReference type="EMBL" id="UJO15268.1"/>
    </source>
</evidence>
<evidence type="ECO:0000313" key="3">
    <source>
        <dbReference type="Proteomes" id="UP000756132"/>
    </source>
</evidence>
<proteinExistence type="predicted"/>
<dbReference type="EMBL" id="CP090165">
    <property type="protein sequence ID" value="UJO15268.1"/>
    <property type="molecule type" value="Genomic_DNA"/>
</dbReference>
<gene>
    <name evidence="2" type="ORF">CLAFUR5_08594</name>
</gene>
<dbReference type="RefSeq" id="XP_047759634.1">
    <property type="nucleotide sequence ID" value="XM_047907742.1"/>
</dbReference>